<comment type="caution">
    <text evidence="2">The sequence shown here is derived from an EMBL/GenBank/DDBJ whole genome shotgun (WGS) entry which is preliminary data.</text>
</comment>
<organism evidence="2 3">
    <name type="scientific">Laodelphax striatellus</name>
    <name type="common">Small brown planthopper</name>
    <name type="synonym">Delphax striatella</name>
    <dbReference type="NCBI Taxonomy" id="195883"/>
    <lineage>
        <taxon>Eukaryota</taxon>
        <taxon>Metazoa</taxon>
        <taxon>Ecdysozoa</taxon>
        <taxon>Arthropoda</taxon>
        <taxon>Hexapoda</taxon>
        <taxon>Insecta</taxon>
        <taxon>Pterygota</taxon>
        <taxon>Neoptera</taxon>
        <taxon>Paraneoptera</taxon>
        <taxon>Hemiptera</taxon>
        <taxon>Auchenorrhyncha</taxon>
        <taxon>Fulgoroidea</taxon>
        <taxon>Delphacidae</taxon>
        <taxon>Criomorphinae</taxon>
        <taxon>Laodelphax</taxon>
    </lineage>
</organism>
<dbReference type="AlphaFoldDB" id="A0A482WKX1"/>
<proteinExistence type="predicted"/>
<name>A0A482WKX1_LAOST</name>
<dbReference type="OrthoDB" id="10660754at2759"/>
<gene>
    <name evidence="2" type="ORF">LSTR_LSTR003595</name>
</gene>
<feature type="region of interest" description="Disordered" evidence="1">
    <location>
        <begin position="308"/>
        <end position="332"/>
    </location>
</feature>
<dbReference type="InParanoid" id="A0A482WKX1"/>
<accession>A0A482WKX1</accession>
<protein>
    <submittedName>
        <fullName evidence="2">Uncharacterized protein</fullName>
    </submittedName>
</protein>
<dbReference type="EMBL" id="QKKF02032524">
    <property type="protein sequence ID" value="RZF34185.1"/>
    <property type="molecule type" value="Genomic_DNA"/>
</dbReference>
<evidence type="ECO:0000313" key="2">
    <source>
        <dbReference type="EMBL" id="RZF34185.1"/>
    </source>
</evidence>
<evidence type="ECO:0000313" key="3">
    <source>
        <dbReference type="Proteomes" id="UP000291343"/>
    </source>
</evidence>
<sequence>MATTKYWPDSEARANIKKSNDCSDVITFWDCLFGKDRWKDLYRKRSDLCEEAGQIQRITTQKVFSKPHLYHTTTASNKPKKSENQARKTKTIFHREVYSLEIEPTNLLRYIWPWKKKDRKVKHNAEKKKNVQEERTNQNEAVKIKKRFVKRRIREEQDEELERNTNNDGLNKKDVCVHGRYLQIKQNQSWWDQVKNIFSVSFIDKVFYKNTEKKNEDNNNYNTKIASNPKNCDNSESSSDNDSFYSFDKYDLGEELNSRFLNNRSVSYTILNNSSMVMADHDHNKKQEKTVENTLYKKMDVLDRDGILRGNTSESTDENYHRNNENPVENIENGNSKAVQNSVKSHSDSFHNMLGEMYLSKKYGFLYESIQRDYCDEPNSYSMNKDSHNENRHFEMEQWNNEYLRQNGDLLCDSEEEDIKIYGVETSKNKTETHKKGVMTFTKIHSEFKMKNSKEYEEKLTKTMKSEYSDTYFRDSSFLKQFTKDGFYSFFPFSKTELQKKEENNTVFPPNPAGTRFYQVYECGELLR</sequence>
<reference evidence="2 3" key="1">
    <citation type="journal article" date="2017" name="Gigascience">
        <title>Genome sequence of the small brown planthopper, Laodelphax striatellus.</title>
        <authorList>
            <person name="Zhu J."/>
            <person name="Jiang F."/>
            <person name="Wang X."/>
            <person name="Yang P."/>
            <person name="Bao Y."/>
            <person name="Zhao W."/>
            <person name="Wang W."/>
            <person name="Lu H."/>
            <person name="Wang Q."/>
            <person name="Cui N."/>
            <person name="Li J."/>
            <person name="Chen X."/>
            <person name="Luo L."/>
            <person name="Yu J."/>
            <person name="Kang L."/>
            <person name="Cui F."/>
        </authorList>
    </citation>
    <scope>NUCLEOTIDE SEQUENCE [LARGE SCALE GENOMIC DNA]</scope>
    <source>
        <strain evidence="2">Lst14</strain>
    </source>
</reference>
<evidence type="ECO:0000256" key="1">
    <source>
        <dbReference type="SAM" id="MobiDB-lite"/>
    </source>
</evidence>
<keyword evidence="3" id="KW-1185">Reference proteome</keyword>
<dbReference type="Proteomes" id="UP000291343">
    <property type="component" value="Unassembled WGS sequence"/>
</dbReference>
<feature type="region of interest" description="Disordered" evidence="1">
    <location>
        <begin position="214"/>
        <end position="240"/>
    </location>
</feature>